<evidence type="ECO:0000256" key="4">
    <source>
        <dbReference type="ARBA" id="ARBA00022679"/>
    </source>
</evidence>
<dbReference type="InterPro" id="IPR008145">
    <property type="entry name" value="GK/Ca_channel_bsu"/>
</dbReference>
<proteinExistence type="inferred from homology"/>
<comment type="function">
    <text evidence="9">Essential for recycling GMP and indirectly, cGMP.</text>
</comment>
<dbReference type="PANTHER" id="PTHR23117">
    <property type="entry name" value="GUANYLATE KINASE-RELATED"/>
    <property type="match status" value="1"/>
</dbReference>
<dbReference type="OrthoDB" id="9808150at2"/>
<dbReference type="Gene3D" id="3.40.50.300">
    <property type="entry name" value="P-loop containing nucleotide triphosphate hydrolases"/>
    <property type="match status" value="1"/>
</dbReference>
<dbReference type="SUPFAM" id="SSF52540">
    <property type="entry name" value="P-loop containing nucleoside triphosphate hydrolases"/>
    <property type="match status" value="1"/>
</dbReference>
<evidence type="ECO:0000256" key="2">
    <source>
        <dbReference type="ARBA" id="ARBA00012961"/>
    </source>
</evidence>
<comment type="caution">
    <text evidence="11">The sequence shown here is derived from an EMBL/GenBank/DDBJ whole genome shotgun (WGS) entry which is preliminary data.</text>
</comment>
<dbReference type="GO" id="GO:0005829">
    <property type="term" value="C:cytosol"/>
    <property type="evidence" value="ECO:0007669"/>
    <property type="project" value="TreeGrafter"/>
</dbReference>
<dbReference type="PATRIC" id="fig|45073.5.peg.1594"/>
<gene>
    <name evidence="9 11" type="primary">gmk</name>
    <name evidence="11" type="ORF">Lqui_1508</name>
</gene>
<evidence type="ECO:0000256" key="3">
    <source>
        <dbReference type="ARBA" id="ARBA00016296"/>
    </source>
</evidence>
<keyword evidence="5 9" id="KW-0547">Nucleotide-binding</keyword>
<dbReference type="SMART" id="SM00072">
    <property type="entry name" value="GuKc"/>
    <property type="match status" value="1"/>
</dbReference>
<keyword evidence="12" id="KW-1185">Reference proteome</keyword>
<dbReference type="InterPro" id="IPR008144">
    <property type="entry name" value="Guanylate_kin-like_dom"/>
</dbReference>
<comment type="similarity">
    <text evidence="1 9">Belongs to the guanylate kinase family.</text>
</comment>
<sequence length="209" mass="23375">MANDGTGNLFIVAAPSGGGKTSLVKELVNSMPDIEVSVSHTTRSMRPAEKNGVDYFFVSESEFLRMINDSAFIEYARVFNHYYGTSVAQIKDRLAAGIDVVLDIDWQGAQQIRRLFPGSVSIFIIPPSLEILKQRLQNRKQDNEAVIGSRMLQAQEELSHYSEFDYLIVNDSFEVASAELRSIVLANRLNIQRQSVKIAKLLSFLLASK</sequence>
<dbReference type="EC" id="2.7.4.8" evidence="2 9"/>
<dbReference type="InterPro" id="IPR027417">
    <property type="entry name" value="P-loop_NTPase"/>
</dbReference>
<dbReference type="HAMAP" id="MF_00328">
    <property type="entry name" value="Guanylate_kinase"/>
    <property type="match status" value="1"/>
</dbReference>
<dbReference type="PROSITE" id="PS00856">
    <property type="entry name" value="GUANYLATE_KINASE_1"/>
    <property type="match status" value="1"/>
</dbReference>
<dbReference type="STRING" id="45073.Lqui_1508"/>
<dbReference type="PANTHER" id="PTHR23117:SF13">
    <property type="entry name" value="GUANYLATE KINASE"/>
    <property type="match status" value="1"/>
</dbReference>
<dbReference type="FunFam" id="3.30.63.10:FF:000002">
    <property type="entry name" value="Guanylate kinase 1"/>
    <property type="match status" value="1"/>
</dbReference>
<comment type="catalytic activity">
    <reaction evidence="9">
        <text>GMP + ATP = GDP + ADP</text>
        <dbReference type="Rhea" id="RHEA:20780"/>
        <dbReference type="ChEBI" id="CHEBI:30616"/>
        <dbReference type="ChEBI" id="CHEBI:58115"/>
        <dbReference type="ChEBI" id="CHEBI:58189"/>
        <dbReference type="ChEBI" id="CHEBI:456216"/>
        <dbReference type="EC" id="2.7.4.8"/>
    </reaction>
</comment>
<dbReference type="AlphaFoldDB" id="A0A0W0XZH0"/>
<reference evidence="11 12" key="1">
    <citation type="submission" date="2015-11" db="EMBL/GenBank/DDBJ databases">
        <title>Genomic analysis of 38 Legionella species identifies large and diverse effector repertoires.</title>
        <authorList>
            <person name="Burstein D."/>
            <person name="Amaro F."/>
            <person name="Zusman T."/>
            <person name="Lifshitz Z."/>
            <person name="Cohen O."/>
            <person name="Gilbert J.A."/>
            <person name="Pupko T."/>
            <person name="Shuman H.A."/>
            <person name="Segal G."/>
        </authorList>
    </citation>
    <scope>NUCLEOTIDE SEQUENCE [LARGE SCALE GENOMIC DNA]</scope>
    <source>
        <strain evidence="11 12">CDC#1442-AUS-E</strain>
    </source>
</reference>
<comment type="subcellular location">
    <subcellularLocation>
        <location evidence="9">Cytoplasm</location>
    </subcellularLocation>
</comment>
<dbReference type="CDD" id="cd00071">
    <property type="entry name" value="GMPK"/>
    <property type="match status" value="1"/>
</dbReference>
<evidence type="ECO:0000256" key="8">
    <source>
        <dbReference type="ARBA" id="ARBA00030128"/>
    </source>
</evidence>
<dbReference type="EMBL" id="LNYS01000008">
    <property type="protein sequence ID" value="KTD50183.1"/>
    <property type="molecule type" value="Genomic_DNA"/>
</dbReference>
<evidence type="ECO:0000256" key="7">
    <source>
        <dbReference type="ARBA" id="ARBA00022840"/>
    </source>
</evidence>
<dbReference type="RefSeq" id="WP_058507617.1">
    <property type="nucleotide sequence ID" value="NZ_CAAAIK010000001.1"/>
</dbReference>
<dbReference type="InterPro" id="IPR020590">
    <property type="entry name" value="Guanylate_kinase_CS"/>
</dbReference>
<dbReference type="NCBIfam" id="TIGR03263">
    <property type="entry name" value="guanyl_kin"/>
    <property type="match status" value="1"/>
</dbReference>
<dbReference type="Pfam" id="PF00625">
    <property type="entry name" value="Guanylate_kin"/>
    <property type="match status" value="1"/>
</dbReference>
<dbReference type="GO" id="GO:0005524">
    <property type="term" value="F:ATP binding"/>
    <property type="evidence" value="ECO:0007669"/>
    <property type="project" value="UniProtKB-UniRule"/>
</dbReference>
<accession>A0A0W0XZH0</accession>
<evidence type="ECO:0000313" key="11">
    <source>
        <dbReference type="EMBL" id="KTD50183.1"/>
    </source>
</evidence>
<dbReference type="Gene3D" id="3.30.63.10">
    <property type="entry name" value="Guanylate Kinase phosphate binding domain"/>
    <property type="match status" value="1"/>
</dbReference>
<feature type="binding site" evidence="9">
    <location>
        <begin position="14"/>
        <end position="21"/>
    </location>
    <ligand>
        <name>ATP</name>
        <dbReference type="ChEBI" id="CHEBI:30616"/>
    </ligand>
</feature>
<dbReference type="PROSITE" id="PS50052">
    <property type="entry name" value="GUANYLATE_KINASE_2"/>
    <property type="match status" value="1"/>
</dbReference>
<evidence type="ECO:0000313" key="12">
    <source>
        <dbReference type="Proteomes" id="UP000054618"/>
    </source>
</evidence>
<evidence type="ECO:0000256" key="5">
    <source>
        <dbReference type="ARBA" id="ARBA00022741"/>
    </source>
</evidence>
<dbReference type="Proteomes" id="UP000054618">
    <property type="component" value="Unassembled WGS sequence"/>
</dbReference>
<keyword evidence="7 9" id="KW-0067">ATP-binding</keyword>
<dbReference type="GO" id="GO:0004385">
    <property type="term" value="F:GMP kinase activity"/>
    <property type="evidence" value="ECO:0007669"/>
    <property type="project" value="UniProtKB-UniRule"/>
</dbReference>
<evidence type="ECO:0000259" key="10">
    <source>
        <dbReference type="PROSITE" id="PS50052"/>
    </source>
</evidence>
<dbReference type="InterPro" id="IPR017665">
    <property type="entry name" value="Guanylate_kinase"/>
</dbReference>
<organism evidence="11 12">
    <name type="scientific">Legionella quinlivanii</name>
    <dbReference type="NCBI Taxonomy" id="45073"/>
    <lineage>
        <taxon>Bacteria</taxon>
        <taxon>Pseudomonadati</taxon>
        <taxon>Pseudomonadota</taxon>
        <taxon>Gammaproteobacteria</taxon>
        <taxon>Legionellales</taxon>
        <taxon>Legionellaceae</taxon>
        <taxon>Legionella</taxon>
    </lineage>
</organism>
<protein>
    <recommendedName>
        <fullName evidence="3 9">Guanylate kinase</fullName>
        <ecNumber evidence="2 9">2.7.4.8</ecNumber>
    </recommendedName>
    <alternativeName>
        <fullName evidence="8 9">GMP kinase</fullName>
    </alternativeName>
</protein>
<keyword evidence="4 9" id="KW-0808">Transferase</keyword>
<keyword evidence="9" id="KW-0963">Cytoplasm</keyword>
<feature type="domain" description="Guanylate kinase-like" evidence="10">
    <location>
        <begin position="7"/>
        <end position="185"/>
    </location>
</feature>
<name>A0A0W0XZH0_9GAMM</name>
<keyword evidence="6 9" id="KW-0418">Kinase</keyword>
<evidence type="ECO:0000256" key="6">
    <source>
        <dbReference type="ARBA" id="ARBA00022777"/>
    </source>
</evidence>
<evidence type="ECO:0000256" key="9">
    <source>
        <dbReference type="HAMAP-Rule" id="MF_00328"/>
    </source>
</evidence>
<evidence type="ECO:0000256" key="1">
    <source>
        <dbReference type="ARBA" id="ARBA00005790"/>
    </source>
</evidence>